<organism evidence="5 6">
    <name type="scientific">Scopulibacillus darangshiensis</name>
    <dbReference type="NCBI Taxonomy" id="442528"/>
    <lineage>
        <taxon>Bacteria</taxon>
        <taxon>Bacillati</taxon>
        <taxon>Bacillota</taxon>
        <taxon>Bacilli</taxon>
        <taxon>Bacillales</taxon>
        <taxon>Sporolactobacillaceae</taxon>
        <taxon>Scopulibacillus</taxon>
    </lineage>
</organism>
<keyword evidence="6" id="KW-1185">Reference proteome</keyword>
<evidence type="ECO:0000256" key="3">
    <source>
        <dbReference type="SAM" id="Phobius"/>
    </source>
</evidence>
<dbReference type="Proteomes" id="UP000295416">
    <property type="component" value="Unassembled WGS sequence"/>
</dbReference>
<gene>
    <name evidence="5" type="ORF">EV207_1742</name>
</gene>
<dbReference type="PANTHER" id="PTHR22911:SF137">
    <property type="entry name" value="SOLUTE CARRIER FAMILY 35 MEMBER G2-RELATED"/>
    <property type="match status" value="1"/>
</dbReference>
<keyword evidence="3" id="KW-0812">Transmembrane</keyword>
<feature type="transmembrane region" description="Helical" evidence="3">
    <location>
        <begin position="152"/>
        <end position="170"/>
    </location>
</feature>
<feature type="transmembrane region" description="Helical" evidence="3">
    <location>
        <begin position="214"/>
        <end position="232"/>
    </location>
</feature>
<reference evidence="5 6" key="1">
    <citation type="submission" date="2019-03" db="EMBL/GenBank/DDBJ databases">
        <title>Genomic Encyclopedia of Type Strains, Phase IV (KMG-IV): sequencing the most valuable type-strain genomes for metagenomic binning, comparative biology and taxonomic classification.</title>
        <authorList>
            <person name="Goeker M."/>
        </authorList>
    </citation>
    <scope>NUCLEOTIDE SEQUENCE [LARGE SCALE GENOMIC DNA]</scope>
    <source>
        <strain evidence="5 6">DSM 19377</strain>
    </source>
</reference>
<feature type="transmembrane region" description="Helical" evidence="3">
    <location>
        <begin position="239"/>
        <end position="261"/>
    </location>
</feature>
<dbReference type="AlphaFoldDB" id="A0A4R2NA74"/>
<dbReference type="Pfam" id="PF00892">
    <property type="entry name" value="EamA"/>
    <property type="match status" value="2"/>
</dbReference>
<dbReference type="SUPFAM" id="SSF103481">
    <property type="entry name" value="Multidrug resistance efflux transporter EmrE"/>
    <property type="match status" value="1"/>
</dbReference>
<evidence type="ECO:0000313" key="5">
    <source>
        <dbReference type="EMBL" id="TCP17900.1"/>
    </source>
</evidence>
<dbReference type="OrthoDB" id="3180815at2"/>
<proteinExistence type="inferred from homology"/>
<evidence type="ECO:0000313" key="6">
    <source>
        <dbReference type="Proteomes" id="UP000295416"/>
    </source>
</evidence>
<evidence type="ECO:0000256" key="2">
    <source>
        <dbReference type="ARBA" id="ARBA00007362"/>
    </source>
</evidence>
<dbReference type="InterPro" id="IPR000620">
    <property type="entry name" value="EamA_dom"/>
</dbReference>
<feature type="transmembrane region" description="Helical" evidence="3">
    <location>
        <begin position="182"/>
        <end position="202"/>
    </location>
</feature>
<feature type="domain" description="EamA" evidence="4">
    <location>
        <begin position="150"/>
        <end position="282"/>
    </location>
</feature>
<feature type="transmembrane region" description="Helical" evidence="3">
    <location>
        <begin position="267"/>
        <end position="286"/>
    </location>
</feature>
<dbReference type="GO" id="GO:0016020">
    <property type="term" value="C:membrane"/>
    <property type="evidence" value="ECO:0007669"/>
    <property type="project" value="InterPro"/>
</dbReference>
<evidence type="ECO:0000256" key="1">
    <source>
        <dbReference type="ARBA" id="ARBA00004127"/>
    </source>
</evidence>
<name>A0A4R2NA74_9BACL</name>
<feature type="transmembrane region" description="Helical" evidence="3">
    <location>
        <begin position="123"/>
        <end position="140"/>
    </location>
</feature>
<accession>A0A4R2NA74</accession>
<sequence>MKKMKYVLLVLFGGCSYGLLSSVIKLGFLDGFSIQELLCGQYLFGWLGLLVIVLLFSRHKVSKRELLTLLIIGTTMSMTGIFYGFAIEELSASIAVVFLFQFTWMGVVIEAMVNKTFPGFDKMISIVILFIGTLLAGGLFEGAAQDFSLRGILFGLLAAVSFSLFVFVSGHVGTTVPAYTKSFLMTTGATMMVCIFSPPTFLINGALQAGLWKYALFLGLFGVVIPIICFSIGTPKVGAGLGTILGAVELPTAIIASITLVNEAVSIMQWIGIILILLGIVIPQYLKLRKEKQKRRRFVA</sequence>
<protein>
    <submittedName>
        <fullName evidence="5">Threonine/homoserine efflux transporter RhtA</fullName>
    </submittedName>
</protein>
<comment type="caution">
    <text evidence="5">The sequence shown here is derived from an EMBL/GenBank/DDBJ whole genome shotgun (WGS) entry which is preliminary data.</text>
</comment>
<evidence type="ECO:0000259" key="4">
    <source>
        <dbReference type="Pfam" id="PF00892"/>
    </source>
</evidence>
<dbReference type="EMBL" id="SLXK01000074">
    <property type="protein sequence ID" value="TCP17900.1"/>
    <property type="molecule type" value="Genomic_DNA"/>
</dbReference>
<feature type="transmembrane region" description="Helical" evidence="3">
    <location>
        <begin position="92"/>
        <end position="111"/>
    </location>
</feature>
<comment type="similarity">
    <text evidence="2">Belongs to the EamA transporter family.</text>
</comment>
<dbReference type="PANTHER" id="PTHR22911">
    <property type="entry name" value="ACYL-MALONYL CONDENSING ENZYME-RELATED"/>
    <property type="match status" value="1"/>
</dbReference>
<comment type="subcellular location">
    <subcellularLocation>
        <location evidence="1">Endomembrane system</location>
        <topology evidence="1">Multi-pass membrane protein</topology>
    </subcellularLocation>
</comment>
<keyword evidence="3" id="KW-1133">Transmembrane helix</keyword>
<dbReference type="InterPro" id="IPR037185">
    <property type="entry name" value="EmrE-like"/>
</dbReference>
<feature type="transmembrane region" description="Helical" evidence="3">
    <location>
        <begin position="7"/>
        <end position="28"/>
    </location>
</feature>
<feature type="transmembrane region" description="Helical" evidence="3">
    <location>
        <begin position="40"/>
        <end position="57"/>
    </location>
</feature>
<feature type="transmembrane region" description="Helical" evidence="3">
    <location>
        <begin position="66"/>
        <end position="86"/>
    </location>
</feature>
<feature type="domain" description="EamA" evidence="4">
    <location>
        <begin position="5"/>
        <end position="136"/>
    </location>
</feature>
<dbReference type="RefSeq" id="WP_132748646.1">
    <property type="nucleotide sequence ID" value="NZ_SLXK01000074.1"/>
</dbReference>
<keyword evidence="3" id="KW-0472">Membrane</keyword>